<evidence type="ECO:0000256" key="1">
    <source>
        <dbReference type="SAM" id="MobiDB-lite"/>
    </source>
</evidence>
<feature type="region of interest" description="Disordered" evidence="1">
    <location>
        <begin position="1"/>
        <end position="33"/>
    </location>
</feature>
<comment type="caution">
    <text evidence="3">The sequence shown here is derived from an EMBL/GenBank/DDBJ whole genome shotgun (WGS) entry which is preliminary data.</text>
</comment>
<dbReference type="PANTHER" id="PTHR15260:SF1">
    <property type="entry name" value="SARCOSPAN"/>
    <property type="match status" value="1"/>
</dbReference>
<keyword evidence="4" id="KW-1185">Reference proteome</keyword>
<feature type="transmembrane region" description="Helical" evidence="2">
    <location>
        <begin position="229"/>
        <end position="258"/>
    </location>
</feature>
<dbReference type="EMBL" id="JAPWTJ010000182">
    <property type="protein sequence ID" value="KAJ8981463.1"/>
    <property type="molecule type" value="Genomic_DNA"/>
</dbReference>
<name>A0ABQ9JTU4_9CUCU</name>
<feature type="compositionally biased region" description="Low complexity" evidence="1">
    <location>
        <begin position="18"/>
        <end position="27"/>
    </location>
</feature>
<evidence type="ECO:0000256" key="2">
    <source>
        <dbReference type="SAM" id="Phobius"/>
    </source>
</evidence>
<keyword evidence="2" id="KW-0812">Transmembrane</keyword>
<sequence>MENNNSSDRENGQAPLIENNQENNNGNRPLSYYDNTSNSVNISSLDNNTITQCKFNKNPTQIHGLSTTVPQNITSPNIAGKHTPTRNSLRHSRMIVLNKSGQAPVQIVPLFIQYHRIVKKLLILITFLGTSLCILSLLLLLWSPNIRSRDNPYWSAIPVLFSGIIGFVFLYSFPKKHPDTKLGYWIKSIKVFIQHFYHELLIVCPVSSVCVPSLNTRLERIFKREDADFCGYLSVLISLLATAASFVISAFAIIHLLAIDMLTCSPPDKVYTTCLCKNESSKPLIHDYHYVDLTCMEVKNMLYGIIVVSCLMNLIVGISEMVYIYFHWSCRNDYIYSRVQTSQRLNRLALGKR</sequence>
<evidence type="ECO:0000313" key="4">
    <source>
        <dbReference type="Proteomes" id="UP001162164"/>
    </source>
</evidence>
<dbReference type="Proteomes" id="UP001162164">
    <property type="component" value="Unassembled WGS sequence"/>
</dbReference>
<gene>
    <name evidence="3" type="ORF">NQ317_000139</name>
</gene>
<reference evidence="3" key="1">
    <citation type="journal article" date="2023" name="Insect Mol. Biol.">
        <title>Genome sequencing provides insights into the evolution of gene families encoding plant cell wall-degrading enzymes in longhorned beetles.</title>
        <authorList>
            <person name="Shin N.R."/>
            <person name="Okamura Y."/>
            <person name="Kirsch R."/>
            <person name="Pauchet Y."/>
        </authorList>
    </citation>
    <scope>NUCLEOTIDE SEQUENCE</scope>
    <source>
        <strain evidence="3">MMC_N1</strain>
    </source>
</reference>
<dbReference type="PANTHER" id="PTHR15260">
    <property type="entry name" value="SARCOSPAN"/>
    <property type="match status" value="1"/>
</dbReference>
<feature type="transmembrane region" description="Helical" evidence="2">
    <location>
        <begin position="153"/>
        <end position="173"/>
    </location>
</feature>
<evidence type="ECO:0000313" key="3">
    <source>
        <dbReference type="EMBL" id="KAJ8981463.1"/>
    </source>
</evidence>
<proteinExistence type="predicted"/>
<feature type="transmembrane region" description="Helical" evidence="2">
    <location>
        <begin position="301"/>
        <end position="326"/>
    </location>
</feature>
<keyword evidence="2" id="KW-1133">Transmembrane helix</keyword>
<feature type="transmembrane region" description="Helical" evidence="2">
    <location>
        <begin position="121"/>
        <end position="141"/>
    </location>
</feature>
<dbReference type="InterPro" id="IPR030429">
    <property type="entry name" value="Sarcospan"/>
</dbReference>
<keyword evidence="2" id="KW-0472">Membrane</keyword>
<protein>
    <recommendedName>
        <fullName evidence="5">Sarcospan</fullName>
    </recommendedName>
</protein>
<evidence type="ECO:0008006" key="5">
    <source>
        <dbReference type="Google" id="ProtNLM"/>
    </source>
</evidence>
<organism evidence="3 4">
    <name type="scientific">Molorchus minor</name>
    <dbReference type="NCBI Taxonomy" id="1323400"/>
    <lineage>
        <taxon>Eukaryota</taxon>
        <taxon>Metazoa</taxon>
        <taxon>Ecdysozoa</taxon>
        <taxon>Arthropoda</taxon>
        <taxon>Hexapoda</taxon>
        <taxon>Insecta</taxon>
        <taxon>Pterygota</taxon>
        <taxon>Neoptera</taxon>
        <taxon>Endopterygota</taxon>
        <taxon>Coleoptera</taxon>
        <taxon>Polyphaga</taxon>
        <taxon>Cucujiformia</taxon>
        <taxon>Chrysomeloidea</taxon>
        <taxon>Cerambycidae</taxon>
        <taxon>Lamiinae</taxon>
        <taxon>Monochamini</taxon>
        <taxon>Molorchus</taxon>
    </lineage>
</organism>
<accession>A0ABQ9JTU4</accession>